<gene>
    <name evidence="1" type="ORF">ANN_01829</name>
</gene>
<proteinExistence type="predicted"/>
<protein>
    <submittedName>
        <fullName evidence="1">Uncharacterized protein</fullName>
    </submittedName>
</protein>
<dbReference type="EMBL" id="JAJSOF020000003">
    <property type="protein sequence ID" value="KAJ4450405.1"/>
    <property type="molecule type" value="Genomic_DNA"/>
</dbReference>
<evidence type="ECO:0000313" key="1">
    <source>
        <dbReference type="EMBL" id="KAJ4450405.1"/>
    </source>
</evidence>
<dbReference type="InterPro" id="IPR052709">
    <property type="entry name" value="Transposase-MT_Hybrid"/>
</dbReference>
<evidence type="ECO:0000313" key="2">
    <source>
        <dbReference type="Proteomes" id="UP001148838"/>
    </source>
</evidence>
<name>A0ABQ8TYQ8_PERAM</name>
<reference evidence="1 2" key="1">
    <citation type="journal article" date="2022" name="Allergy">
        <title>Genome assembly and annotation of Periplaneta americana reveal a comprehensive cockroach allergen profile.</title>
        <authorList>
            <person name="Wang L."/>
            <person name="Xiong Q."/>
            <person name="Saelim N."/>
            <person name="Wang L."/>
            <person name="Nong W."/>
            <person name="Wan A.T."/>
            <person name="Shi M."/>
            <person name="Liu X."/>
            <person name="Cao Q."/>
            <person name="Hui J.H.L."/>
            <person name="Sookrung N."/>
            <person name="Leung T.F."/>
            <person name="Tungtrongchitr A."/>
            <person name="Tsui S.K.W."/>
        </authorList>
    </citation>
    <scope>NUCLEOTIDE SEQUENCE [LARGE SCALE GENOMIC DNA]</scope>
    <source>
        <strain evidence="1">PWHHKU_190912</strain>
    </source>
</reference>
<dbReference type="Gene3D" id="3.30.420.10">
    <property type="entry name" value="Ribonuclease H-like superfamily/Ribonuclease H"/>
    <property type="match status" value="1"/>
</dbReference>
<dbReference type="InterPro" id="IPR036397">
    <property type="entry name" value="RNaseH_sf"/>
</dbReference>
<organism evidence="1 2">
    <name type="scientific">Periplaneta americana</name>
    <name type="common">American cockroach</name>
    <name type="synonym">Blatta americana</name>
    <dbReference type="NCBI Taxonomy" id="6978"/>
    <lineage>
        <taxon>Eukaryota</taxon>
        <taxon>Metazoa</taxon>
        <taxon>Ecdysozoa</taxon>
        <taxon>Arthropoda</taxon>
        <taxon>Hexapoda</taxon>
        <taxon>Insecta</taxon>
        <taxon>Pterygota</taxon>
        <taxon>Neoptera</taxon>
        <taxon>Polyneoptera</taxon>
        <taxon>Dictyoptera</taxon>
        <taxon>Blattodea</taxon>
        <taxon>Blattoidea</taxon>
        <taxon>Blattidae</taxon>
        <taxon>Blattinae</taxon>
        <taxon>Periplaneta</taxon>
    </lineage>
</organism>
<comment type="caution">
    <text evidence="1">The sequence shown here is derived from an EMBL/GenBank/DDBJ whole genome shotgun (WGS) entry which is preliminary data.</text>
</comment>
<dbReference type="PANTHER" id="PTHR46060">
    <property type="entry name" value="MARINER MOS1 TRANSPOSASE-LIKE PROTEIN"/>
    <property type="match status" value="1"/>
</dbReference>
<accession>A0ABQ8TYQ8</accession>
<sequence>MFAKWSTTMVRWHAVIQFLVKEEKSAAEIHFHRANGFEAGYLVLMNSDLAPSDYHLFGSIKEQLRGQRYEMLEDIQKAVRHCLREDETDFYSTGIFKLTERRGKCVERNGDYVQSDRKNKILIFVEGFHFVNICLAPYLDLLTKEPSQPYLEQDAFLHALSVGDVLSTTVPEFPAFLNIFARIHSLRALPRALRLGRAVGMDPVLLCELRAEESRRLPLGLISHHRVRASIAQILQQRGWEMHVEVHCLSVKDFSRRADIIALKRNENIGLVLDPTIRFERNTTQAEEVNFEKKSIYEPCLSFLSEKYKIPINQWIARGLLFGARGILPKFTGDVLKSLKINFYEIQEIVIKNLTDSLHILLIGARGVIPKFFESFRKTFELPQTLTADIITSVLKRSCQILSHHIHPV</sequence>
<keyword evidence="2" id="KW-1185">Reference proteome</keyword>
<dbReference type="Proteomes" id="UP001148838">
    <property type="component" value="Unassembled WGS sequence"/>
</dbReference>
<dbReference type="PANTHER" id="PTHR46060:SF1">
    <property type="entry name" value="MARINER MOS1 TRANSPOSASE-LIKE PROTEIN"/>
    <property type="match status" value="1"/>
</dbReference>